<proteinExistence type="predicted"/>
<protein>
    <recommendedName>
        <fullName evidence="4">Phosphatidylglycerol/phosphatidylinositol transfer protein</fullName>
    </recommendedName>
</protein>
<evidence type="ECO:0000256" key="1">
    <source>
        <dbReference type="SAM" id="SignalP"/>
    </source>
</evidence>
<dbReference type="VEuPathDB" id="FungiDB:CDV56_101780"/>
<dbReference type="Pfam" id="PF19271">
    <property type="entry name" value="Nis1"/>
    <property type="match status" value="1"/>
</dbReference>
<dbReference type="GeneID" id="38123754"/>
<reference evidence="2" key="1">
    <citation type="submission" date="2018-08" db="EMBL/GenBank/DDBJ databases">
        <title>Draft genome sequence of azole-resistant Aspergillus thermomutatus (Neosartorya pseudofischeri) strain HMR AF 39, isolated from a human nasal aspirate.</title>
        <authorList>
            <person name="Parent-Michaud M."/>
            <person name="Dufresne P.J."/>
            <person name="Fournier E."/>
            <person name="Martineau C."/>
            <person name="Moreira S."/>
            <person name="Perkins V."/>
            <person name="De Repentigny L."/>
            <person name="Dufresne S.F."/>
        </authorList>
    </citation>
    <scope>NUCLEOTIDE SEQUENCE [LARGE SCALE GENOMIC DNA]</scope>
    <source>
        <strain evidence="2">HMR AF 39</strain>
    </source>
</reference>
<dbReference type="Proteomes" id="UP000215305">
    <property type="component" value="Unassembled WGS sequence"/>
</dbReference>
<evidence type="ECO:0000313" key="2">
    <source>
        <dbReference type="EMBL" id="RHZ49489.1"/>
    </source>
</evidence>
<keyword evidence="1" id="KW-0732">Signal</keyword>
<keyword evidence="3" id="KW-1185">Reference proteome</keyword>
<sequence>MKVPYFLTFFAATVSSQNVVLGLPAGQNLAPGSSTVVQIQKPMTLTGSQEVTVVIGLSSCVEYKCYPAADTMGTILYIGPYDPEQHEYSQPPYQNITVTIPQAIPKGNAQLNLAHFSLVATSAWPYLETLNQTVLIV</sequence>
<organism evidence="2 3">
    <name type="scientific">Aspergillus thermomutatus</name>
    <name type="common">Neosartorya pseudofischeri</name>
    <dbReference type="NCBI Taxonomy" id="41047"/>
    <lineage>
        <taxon>Eukaryota</taxon>
        <taxon>Fungi</taxon>
        <taxon>Dikarya</taxon>
        <taxon>Ascomycota</taxon>
        <taxon>Pezizomycotina</taxon>
        <taxon>Eurotiomycetes</taxon>
        <taxon>Eurotiomycetidae</taxon>
        <taxon>Eurotiales</taxon>
        <taxon>Aspergillaceae</taxon>
        <taxon>Aspergillus</taxon>
        <taxon>Aspergillus subgen. Fumigati</taxon>
    </lineage>
</organism>
<evidence type="ECO:0008006" key="4">
    <source>
        <dbReference type="Google" id="ProtNLM"/>
    </source>
</evidence>
<accession>A0A397GH74</accession>
<gene>
    <name evidence="2" type="ORF">CDV56_101780</name>
</gene>
<dbReference type="EMBL" id="NKHU02000177">
    <property type="protein sequence ID" value="RHZ49489.1"/>
    <property type="molecule type" value="Genomic_DNA"/>
</dbReference>
<dbReference type="AlphaFoldDB" id="A0A397GH74"/>
<feature type="signal peptide" evidence="1">
    <location>
        <begin position="1"/>
        <end position="16"/>
    </location>
</feature>
<comment type="caution">
    <text evidence="2">The sequence shown here is derived from an EMBL/GenBank/DDBJ whole genome shotgun (WGS) entry which is preliminary data.</text>
</comment>
<dbReference type="OrthoDB" id="2841294at2759"/>
<name>A0A397GH74_ASPTH</name>
<feature type="chain" id="PRO_5017420066" description="Phosphatidylglycerol/phosphatidylinositol transfer protein" evidence="1">
    <location>
        <begin position="17"/>
        <end position="137"/>
    </location>
</feature>
<dbReference type="RefSeq" id="XP_026612363.1">
    <property type="nucleotide sequence ID" value="XM_026755399.1"/>
</dbReference>
<evidence type="ECO:0000313" key="3">
    <source>
        <dbReference type="Proteomes" id="UP000215305"/>
    </source>
</evidence>
<dbReference type="InterPro" id="IPR045469">
    <property type="entry name" value="Nis1"/>
</dbReference>